<reference evidence="2" key="1">
    <citation type="submission" date="2020-10" db="EMBL/GenBank/DDBJ databases">
        <title>Taxonomic study of unclassified bacteria belonging to the class Ktedonobacteria.</title>
        <authorList>
            <person name="Yabe S."/>
            <person name="Wang C.M."/>
            <person name="Zheng Y."/>
            <person name="Sakai Y."/>
            <person name="Cavaletti L."/>
            <person name="Monciardini P."/>
            <person name="Donadio S."/>
        </authorList>
    </citation>
    <scope>NUCLEOTIDE SEQUENCE</scope>
    <source>
        <strain evidence="2">ID150040</strain>
    </source>
</reference>
<dbReference type="AlphaFoldDB" id="A0A8J3IKA7"/>
<keyword evidence="3" id="KW-1185">Reference proteome</keyword>
<dbReference type="EMBL" id="BNJK01000001">
    <property type="protein sequence ID" value="GHO96056.1"/>
    <property type="molecule type" value="Genomic_DNA"/>
</dbReference>
<gene>
    <name evidence="2" type="ORF">KSF_061040</name>
</gene>
<dbReference type="SUPFAM" id="SSF54427">
    <property type="entry name" value="NTF2-like"/>
    <property type="match status" value="1"/>
</dbReference>
<evidence type="ECO:0000313" key="2">
    <source>
        <dbReference type="EMBL" id="GHO96056.1"/>
    </source>
</evidence>
<dbReference type="Proteomes" id="UP000597444">
    <property type="component" value="Unassembled WGS sequence"/>
</dbReference>
<evidence type="ECO:0000259" key="1">
    <source>
        <dbReference type="Pfam" id="PF12680"/>
    </source>
</evidence>
<comment type="caution">
    <text evidence="2">The sequence shown here is derived from an EMBL/GenBank/DDBJ whole genome shotgun (WGS) entry which is preliminary data.</text>
</comment>
<organism evidence="2 3">
    <name type="scientific">Reticulibacter mediterranei</name>
    <dbReference type="NCBI Taxonomy" id="2778369"/>
    <lineage>
        <taxon>Bacteria</taxon>
        <taxon>Bacillati</taxon>
        <taxon>Chloroflexota</taxon>
        <taxon>Ktedonobacteria</taxon>
        <taxon>Ktedonobacterales</taxon>
        <taxon>Reticulibacteraceae</taxon>
        <taxon>Reticulibacter</taxon>
    </lineage>
</organism>
<feature type="domain" description="SnoaL-like" evidence="1">
    <location>
        <begin position="27"/>
        <end position="125"/>
    </location>
</feature>
<dbReference type="RefSeq" id="WP_220206704.1">
    <property type="nucleotide sequence ID" value="NZ_BNJK01000001.1"/>
</dbReference>
<protein>
    <recommendedName>
        <fullName evidence="1">SnoaL-like domain-containing protein</fullName>
    </recommendedName>
</protein>
<accession>A0A8J3IKA7</accession>
<dbReference type="InterPro" id="IPR032710">
    <property type="entry name" value="NTF2-like_dom_sf"/>
</dbReference>
<sequence length="143" mass="15824">MTADLTMNTPDDQQMDQATLEHNRATVQAFINLAFNDKKVQEAVTKYVGSAYIQHNPRIPDGIDGLLTFASSLQAQFPLAHSDIKRIIAEGDLVVVHSKVTYSPNDQGAAAADIFRLEQGKIIEHWDVLQEIPATSVNNNTMF</sequence>
<evidence type="ECO:0000313" key="3">
    <source>
        <dbReference type="Proteomes" id="UP000597444"/>
    </source>
</evidence>
<dbReference type="Pfam" id="PF12680">
    <property type="entry name" value="SnoaL_2"/>
    <property type="match status" value="1"/>
</dbReference>
<proteinExistence type="predicted"/>
<dbReference type="Gene3D" id="3.10.450.50">
    <property type="match status" value="1"/>
</dbReference>
<name>A0A8J3IKA7_9CHLR</name>
<dbReference type="InterPro" id="IPR037401">
    <property type="entry name" value="SnoaL-like"/>
</dbReference>